<evidence type="ECO:0000256" key="1">
    <source>
        <dbReference type="ARBA" id="ARBA00004141"/>
    </source>
</evidence>
<dbReference type="SMART" id="SM00924">
    <property type="entry name" value="MgtE_N"/>
    <property type="match status" value="1"/>
</dbReference>
<evidence type="ECO:0000256" key="7">
    <source>
        <dbReference type="ARBA" id="ARBA00023136"/>
    </source>
</evidence>
<evidence type="ECO:0000256" key="2">
    <source>
        <dbReference type="ARBA" id="ARBA00009749"/>
    </source>
</evidence>
<evidence type="ECO:0000256" key="6">
    <source>
        <dbReference type="ARBA" id="ARBA00022989"/>
    </source>
</evidence>
<dbReference type="EMBL" id="FNQC01000003">
    <property type="protein sequence ID" value="SDY85587.1"/>
    <property type="molecule type" value="Genomic_DNA"/>
</dbReference>
<dbReference type="PANTHER" id="PTHR43773:SF1">
    <property type="entry name" value="MAGNESIUM TRANSPORTER MGTE"/>
    <property type="match status" value="1"/>
</dbReference>
<dbReference type="InterPro" id="IPR036739">
    <property type="entry name" value="SLC41_membr_dom_sf"/>
</dbReference>
<evidence type="ECO:0000256" key="3">
    <source>
        <dbReference type="ARBA" id="ARBA00022448"/>
    </source>
</evidence>
<dbReference type="PROSITE" id="PS51371">
    <property type="entry name" value="CBS"/>
    <property type="match status" value="1"/>
</dbReference>
<evidence type="ECO:0000256" key="5">
    <source>
        <dbReference type="ARBA" id="ARBA00022842"/>
    </source>
</evidence>
<protein>
    <recommendedName>
        <fullName evidence="9">Magnesium transporter MgtE</fullName>
    </recommendedName>
</protein>
<comment type="subunit">
    <text evidence="9">Homodimer.</text>
</comment>
<dbReference type="InterPro" id="IPR006667">
    <property type="entry name" value="SLC41_membr_dom"/>
</dbReference>
<dbReference type="Gene3D" id="1.10.357.20">
    <property type="entry name" value="SLC41 divalent cation transporters, integral membrane domain"/>
    <property type="match status" value="1"/>
</dbReference>
<keyword evidence="3 9" id="KW-0813">Transport</keyword>
<organism evidence="11 12">
    <name type="scientific">Rhodonellum ikkaensis</name>
    <dbReference type="NCBI Taxonomy" id="336829"/>
    <lineage>
        <taxon>Bacteria</taxon>
        <taxon>Pseudomonadati</taxon>
        <taxon>Bacteroidota</taxon>
        <taxon>Cytophagia</taxon>
        <taxon>Cytophagales</taxon>
        <taxon>Cytophagaceae</taxon>
        <taxon>Rhodonellum</taxon>
    </lineage>
</organism>
<evidence type="ECO:0000313" key="11">
    <source>
        <dbReference type="EMBL" id="SDY85587.1"/>
    </source>
</evidence>
<feature type="domain" description="CBS" evidence="10">
    <location>
        <begin position="208"/>
        <end position="264"/>
    </location>
</feature>
<keyword evidence="7 9" id="KW-0472">Membrane</keyword>
<dbReference type="Gene3D" id="1.25.60.10">
    <property type="entry name" value="MgtE N-terminal domain-like"/>
    <property type="match status" value="1"/>
</dbReference>
<keyword evidence="5 9" id="KW-0460">Magnesium</keyword>
<keyword evidence="6 9" id="KW-1133">Transmembrane helix</keyword>
<dbReference type="InterPro" id="IPR038076">
    <property type="entry name" value="MgtE_N_sf"/>
</dbReference>
<dbReference type="SMART" id="SM00116">
    <property type="entry name" value="CBS"/>
    <property type="match status" value="2"/>
</dbReference>
<dbReference type="Pfam" id="PF00571">
    <property type="entry name" value="CBS"/>
    <property type="match status" value="1"/>
</dbReference>
<proteinExistence type="inferred from homology"/>
<evidence type="ECO:0000259" key="10">
    <source>
        <dbReference type="PROSITE" id="PS51371"/>
    </source>
</evidence>
<dbReference type="InterPro" id="IPR000644">
    <property type="entry name" value="CBS_dom"/>
</dbReference>
<keyword evidence="9" id="KW-1003">Cell membrane</keyword>
<dbReference type="SUPFAM" id="SSF54631">
    <property type="entry name" value="CBS-domain pair"/>
    <property type="match status" value="1"/>
</dbReference>
<evidence type="ECO:0000256" key="9">
    <source>
        <dbReference type="RuleBase" id="RU362011"/>
    </source>
</evidence>
<comment type="subcellular location">
    <subcellularLocation>
        <location evidence="9">Cell membrane</location>
        <topology evidence="9">Multi-pass membrane protein</topology>
    </subcellularLocation>
    <subcellularLocation>
        <location evidence="1">Membrane</location>
        <topology evidence="1">Multi-pass membrane protein</topology>
    </subcellularLocation>
</comment>
<sequence>MENIKSFELSKEFLESLQEGIENQQNDYIIQSLEGVNVADIAALLDELNMEEAIYVLRLMPSDVSADILIELEEDSVVKVIREMEAFELAKLIDQMESDDAVDILNLVHNKDREDVISHLQDKEKSAHIVDLLRYDEDSAGGLMGKEFIKANQNWNVIQTIEEIRRQAEKVEKIYSIYVVDNKQHLLGRVSLKKIILASSDTKIADIYEPEVFSVPTQMDQEEVAEIMRKYDLESIPVVNSKNKLLGRITVDDILDVIREQSEEDIQAMTGFSSDVEESDSIFRISKARLPWLLIGVVGGLMGSQIIGYFEDGLSKYIALASFIPLIAATGGNVGIQSSSLVVQTLAAKSVFEESILNRFIKGLLVALVNGLMLGAFVFCTVFFIYGFEFRFGLTVGIALFCVVLLASFMGTVTPLVLDKYGINPAMASGPFITTANDLLGLAVYFGVATLLLNL</sequence>
<evidence type="ECO:0000256" key="8">
    <source>
        <dbReference type="PROSITE-ProRule" id="PRU00703"/>
    </source>
</evidence>
<keyword evidence="4 9" id="KW-0812">Transmembrane</keyword>
<feature type="transmembrane region" description="Helical" evidence="9">
    <location>
        <begin position="317"/>
        <end position="343"/>
    </location>
</feature>
<dbReference type="Pfam" id="PF03448">
    <property type="entry name" value="MgtE_N"/>
    <property type="match status" value="1"/>
</dbReference>
<dbReference type="Proteomes" id="UP000199663">
    <property type="component" value="Unassembled WGS sequence"/>
</dbReference>
<dbReference type="InterPro" id="IPR006669">
    <property type="entry name" value="MgtE_transporter"/>
</dbReference>
<dbReference type="CDD" id="cd04606">
    <property type="entry name" value="CBS_pair_Mg_transporter"/>
    <property type="match status" value="1"/>
</dbReference>
<gene>
    <name evidence="11" type="ORF">SAMN05444412_103160</name>
</gene>
<feature type="transmembrane region" description="Helical" evidence="9">
    <location>
        <begin position="392"/>
        <end position="418"/>
    </location>
</feature>
<reference evidence="11 12" key="1">
    <citation type="submission" date="2016-10" db="EMBL/GenBank/DDBJ databases">
        <authorList>
            <person name="Varghese N."/>
            <person name="Submissions S."/>
        </authorList>
    </citation>
    <scope>NUCLEOTIDE SEQUENCE [LARGE SCALE GENOMIC DNA]</scope>
    <source>
        <strain evidence="11 12">DSM 17997</strain>
    </source>
</reference>
<accession>A0A1H3N9H1</accession>
<dbReference type="PANTHER" id="PTHR43773">
    <property type="entry name" value="MAGNESIUM TRANSPORTER MGTE"/>
    <property type="match status" value="1"/>
</dbReference>
<evidence type="ECO:0000313" key="12">
    <source>
        <dbReference type="Proteomes" id="UP000199663"/>
    </source>
</evidence>
<feature type="transmembrane region" description="Helical" evidence="9">
    <location>
        <begin position="364"/>
        <end position="386"/>
    </location>
</feature>
<keyword evidence="12" id="KW-1185">Reference proteome</keyword>
<comment type="function">
    <text evidence="9">Acts as a magnesium transporter.</text>
</comment>
<dbReference type="RefSeq" id="WP_019597102.1">
    <property type="nucleotide sequence ID" value="NZ_FNQC01000003.1"/>
</dbReference>
<dbReference type="Pfam" id="PF01769">
    <property type="entry name" value="MgtE"/>
    <property type="match status" value="1"/>
</dbReference>
<dbReference type="SUPFAM" id="SSF158791">
    <property type="entry name" value="MgtE N-terminal domain-like"/>
    <property type="match status" value="1"/>
</dbReference>
<name>A0A1H3N9H1_9BACT</name>
<comment type="caution">
    <text evidence="11">The sequence shown here is derived from an EMBL/GenBank/DDBJ whole genome shotgun (WGS) entry which is preliminary data.</text>
</comment>
<dbReference type="InterPro" id="IPR046342">
    <property type="entry name" value="CBS_dom_sf"/>
</dbReference>
<evidence type="ECO:0000256" key="4">
    <source>
        <dbReference type="ARBA" id="ARBA00022692"/>
    </source>
</evidence>
<dbReference type="Gene3D" id="3.10.580.10">
    <property type="entry name" value="CBS-domain"/>
    <property type="match status" value="1"/>
</dbReference>
<feature type="transmembrane region" description="Helical" evidence="9">
    <location>
        <begin position="430"/>
        <end position="453"/>
    </location>
</feature>
<feature type="transmembrane region" description="Helical" evidence="9">
    <location>
        <begin position="290"/>
        <end position="311"/>
    </location>
</feature>
<dbReference type="NCBIfam" id="TIGR00400">
    <property type="entry name" value="mgtE"/>
    <property type="match status" value="1"/>
</dbReference>
<comment type="similarity">
    <text evidence="2 9">Belongs to the SLC41A transporter family.</text>
</comment>
<keyword evidence="9" id="KW-0479">Metal-binding</keyword>
<dbReference type="SUPFAM" id="SSF161093">
    <property type="entry name" value="MgtE membrane domain-like"/>
    <property type="match status" value="1"/>
</dbReference>
<dbReference type="InterPro" id="IPR006668">
    <property type="entry name" value="Mg_transptr_MgtE_intracell_dom"/>
</dbReference>
<keyword evidence="8" id="KW-0129">CBS domain</keyword>